<organism evidence="3 4">
    <name type="scientific">Plakobranchus ocellatus</name>
    <dbReference type="NCBI Taxonomy" id="259542"/>
    <lineage>
        <taxon>Eukaryota</taxon>
        <taxon>Metazoa</taxon>
        <taxon>Spiralia</taxon>
        <taxon>Lophotrochozoa</taxon>
        <taxon>Mollusca</taxon>
        <taxon>Gastropoda</taxon>
        <taxon>Heterobranchia</taxon>
        <taxon>Euthyneura</taxon>
        <taxon>Panpulmonata</taxon>
        <taxon>Sacoglossa</taxon>
        <taxon>Placobranchoidea</taxon>
        <taxon>Plakobranchidae</taxon>
        <taxon>Plakobranchus</taxon>
    </lineage>
</organism>
<evidence type="ECO:0000313" key="4">
    <source>
        <dbReference type="Proteomes" id="UP000735302"/>
    </source>
</evidence>
<feature type="region of interest" description="Disordered" evidence="1">
    <location>
        <begin position="150"/>
        <end position="169"/>
    </location>
</feature>
<dbReference type="PANTHER" id="PTHR23253:SF78">
    <property type="entry name" value="EUKARYOTIC TRANSLATION INITIATION FACTOR 4G1, ISOFORM B-RELATED"/>
    <property type="match status" value="1"/>
</dbReference>
<dbReference type="Pfam" id="PF02854">
    <property type="entry name" value="MIF4G"/>
    <property type="match status" value="1"/>
</dbReference>
<accession>A0AAV4CVW9</accession>
<proteinExistence type="predicted"/>
<dbReference type="Gene3D" id="1.25.40.180">
    <property type="match status" value="1"/>
</dbReference>
<dbReference type="InterPro" id="IPR003890">
    <property type="entry name" value="MIF4G-like_typ-3"/>
</dbReference>
<dbReference type="GO" id="GO:0003743">
    <property type="term" value="F:translation initiation factor activity"/>
    <property type="evidence" value="ECO:0007669"/>
    <property type="project" value="UniProtKB-KW"/>
</dbReference>
<evidence type="ECO:0000313" key="3">
    <source>
        <dbReference type="EMBL" id="GFO36015.1"/>
    </source>
</evidence>
<evidence type="ECO:0000259" key="2">
    <source>
        <dbReference type="Pfam" id="PF02854"/>
    </source>
</evidence>
<feature type="domain" description="MIF4G" evidence="2">
    <location>
        <begin position="53"/>
        <end position="154"/>
    </location>
</feature>
<dbReference type="AlphaFoldDB" id="A0AAV4CVW9"/>
<dbReference type="EMBL" id="BLXT01007037">
    <property type="protein sequence ID" value="GFO36015.1"/>
    <property type="molecule type" value="Genomic_DNA"/>
</dbReference>
<dbReference type="SUPFAM" id="SSF48371">
    <property type="entry name" value="ARM repeat"/>
    <property type="match status" value="1"/>
</dbReference>
<feature type="region of interest" description="Disordered" evidence="1">
    <location>
        <begin position="186"/>
        <end position="249"/>
    </location>
</feature>
<dbReference type="Proteomes" id="UP000735302">
    <property type="component" value="Unassembled WGS sequence"/>
</dbReference>
<dbReference type="GO" id="GO:0016281">
    <property type="term" value="C:eukaryotic translation initiation factor 4F complex"/>
    <property type="evidence" value="ECO:0007669"/>
    <property type="project" value="TreeGrafter"/>
</dbReference>
<sequence length="289" mass="33449">MQTPQYLSKKVSLQEFEKPLHQSERPWVPSRILIAYGKSFVKVKPLEAQALFILNRITPTNFEPLSSEMMALRIENYEQLQQLVKIFFDKVTLEPMFVEVYAKLCKKMCQFKVPPPPGVKENQATFRVLLLTKCQTEFESDKTVVFEDPKEKRKKLEAELPEDPDQKDQIETILYHMKLRRLKFHGNISQSTKRRSQSFRPSVRPGCRWLGSNPRQKGPYRSQADSLATVPLTPPDMQNKNSERISSQISNQQAISYHNGGPSQHWEDFTSGQLQLGQLQTVPVRSYPP</sequence>
<keyword evidence="3" id="KW-0396">Initiation factor</keyword>
<comment type="caution">
    <text evidence="3">The sequence shown here is derived from an EMBL/GenBank/DDBJ whole genome shotgun (WGS) entry which is preliminary data.</text>
</comment>
<dbReference type="PANTHER" id="PTHR23253">
    <property type="entry name" value="EUKARYOTIC TRANSLATION INITIATION FACTOR 4 GAMMA"/>
    <property type="match status" value="1"/>
</dbReference>
<gene>
    <name evidence="3" type="ORF">PoB_006252000</name>
</gene>
<keyword evidence="3" id="KW-0648">Protein biosynthesis</keyword>
<dbReference type="InterPro" id="IPR016024">
    <property type="entry name" value="ARM-type_fold"/>
</dbReference>
<name>A0AAV4CVW9_9GAST</name>
<reference evidence="3 4" key="1">
    <citation type="journal article" date="2021" name="Elife">
        <title>Chloroplast acquisition without the gene transfer in kleptoplastic sea slugs, Plakobranchus ocellatus.</title>
        <authorList>
            <person name="Maeda T."/>
            <person name="Takahashi S."/>
            <person name="Yoshida T."/>
            <person name="Shimamura S."/>
            <person name="Takaki Y."/>
            <person name="Nagai Y."/>
            <person name="Toyoda A."/>
            <person name="Suzuki Y."/>
            <person name="Arimoto A."/>
            <person name="Ishii H."/>
            <person name="Satoh N."/>
            <person name="Nishiyama T."/>
            <person name="Hasebe M."/>
            <person name="Maruyama T."/>
            <person name="Minagawa J."/>
            <person name="Obokata J."/>
            <person name="Shigenobu S."/>
        </authorList>
    </citation>
    <scope>NUCLEOTIDE SEQUENCE [LARGE SCALE GENOMIC DNA]</scope>
</reference>
<dbReference type="GO" id="GO:0003729">
    <property type="term" value="F:mRNA binding"/>
    <property type="evidence" value="ECO:0007669"/>
    <property type="project" value="TreeGrafter"/>
</dbReference>
<evidence type="ECO:0000256" key="1">
    <source>
        <dbReference type="SAM" id="MobiDB-lite"/>
    </source>
</evidence>
<protein>
    <submittedName>
        <fullName evidence="3">Eukaryotic translation initiation factor 4 gamma</fullName>
    </submittedName>
</protein>
<keyword evidence="4" id="KW-1185">Reference proteome</keyword>